<reference evidence="2 3" key="1">
    <citation type="journal article" date="2018" name="BMC Microbiol.">
        <title>Genome sequencing of strains of the most prevalent clonal group of O1:K1:H7 Escherichia coli that causes neonatal meningitis in France.</title>
        <authorList>
            <person name="Geslain G."/>
            <person name="Birgy A."/>
            <person name="Adiba S."/>
            <person name="Magnan M."/>
            <person name="Courroux C."/>
            <person name="Levy C."/>
            <person name="Cohen R."/>
            <person name="Bidet P."/>
            <person name="Bonacorsi S."/>
        </authorList>
    </citation>
    <scope>NUCLEOTIDE SEQUENCE [LARGE SCALE GENOMIC DNA]</scope>
    <source>
        <strain evidence="2 3">S308</strain>
    </source>
</reference>
<dbReference type="AlphaFoldDB" id="A0A418GCC8"/>
<proteinExistence type="predicted"/>
<gene>
    <name evidence="2" type="ORF">D3C88_28785</name>
</gene>
<organism evidence="2 3">
    <name type="scientific">Escherichia coli</name>
    <dbReference type="NCBI Taxonomy" id="562"/>
    <lineage>
        <taxon>Bacteria</taxon>
        <taxon>Pseudomonadati</taxon>
        <taxon>Pseudomonadota</taxon>
        <taxon>Gammaproteobacteria</taxon>
        <taxon>Enterobacterales</taxon>
        <taxon>Enterobacteriaceae</taxon>
        <taxon>Escherichia</taxon>
    </lineage>
</organism>
<evidence type="ECO:0000313" key="3">
    <source>
        <dbReference type="Proteomes" id="UP000284508"/>
    </source>
</evidence>
<evidence type="ECO:0000256" key="1">
    <source>
        <dbReference type="SAM" id="Phobius"/>
    </source>
</evidence>
<accession>A0A418GCC8</accession>
<dbReference type="Proteomes" id="UP000284508">
    <property type="component" value="Unassembled WGS sequence"/>
</dbReference>
<feature type="transmembrane region" description="Helical" evidence="1">
    <location>
        <begin position="20"/>
        <end position="40"/>
    </location>
</feature>
<keyword evidence="1" id="KW-0812">Transmembrane</keyword>
<feature type="non-terminal residue" evidence="2">
    <location>
        <position position="1"/>
    </location>
</feature>
<keyword evidence="1" id="KW-0472">Membrane</keyword>
<sequence>FFSPCTGCGSSRGVIFWHNSILSLMNLTSALSLSLAFRFISLGDFFRWLKFIEKKLKVQ</sequence>
<dbReference type="EMBL" id="QXHA01001759">
    <property type="protein sequence ID" value="RIB38515.1"/>
    <property type="molecule type" value="Genomic_DNA"/>
</dbReference>
<evidence type="ECO:0008006" key="4">
    <source>
        <dbReference type="Google" id="ProtNLM"/>
    </source>
</evidence>
<protein>
    <recommendedName>
        <fullName evidence="4">DUF2752 domain-containing protein</fullName>
    </recommendedName>
</protein>
<name>A0A418GCC8_ECOLX</name>
<evidence type="ECO:0000313" key="2">
    <source>
        <dbReference type="EMBL" id="RIB38515.1"/>
    </source>
</evidence>
<keyword evidence="1" id="KW-1133">Transmembrane helix</keyword>
<comment type="caution">
    <text evidence="2">The sequence shown here is derived from an EMBL/GenBank/DDBJ whole genome shotgun (WGS) entry which is preliminary data.</text>
</comment>